<comment type="caution">
    <text evidence="3">The sequence shown here is derived from an EMBL/GenBank/DDBJ whole genome shotgun (WGS) entry which is preliminary data.</text>
</comment>
<dbReference type="InterPro" id="IPR016181">
    <property type="entry name" value="Acyl_CoA_acyltransferase"/>
</dbReference>
<gene>
    <name evidence="3" type="ORF">U732_358</name>
</gene>
<dbReference type="Pfam" id="PF13508">
    <property type="entry name" value="Acetyltransf_7"/>
    <property type="match status" value="1"/>
</dbReference>
<dbReference type="Gene3D" id="3.40.630.30">
    <property type="match status" value="1"/>
</dbReference>
<dbReference type="PANTHER" id="PTHR13947:SF37">
    <property type="entry name" value="LD18367P"/>
    <property type="match status" value="1"/>
</dbReference>
<dbReference type="InterPro" id="IPR000182">
    <property type="entry name" value="GNAT_dom"/>
</dbReference>
<dbReference type="GO" id="GO:0008080">
    <property type="term" value="F:N-acetyltransferase activity"/>
    <property type="evidence" value="ECO:0007669"/>
    <property type="project" value="InterPro"/>
</dbReference>
<dbReference type="InterPro" id="IPR050769">
    <property type="entry name" value="NAT_camello-type"/>
</dbReference>
<dbReference type="EMBL" id="AYSO01000020">
    <property type="protein sequence ID" value="KIE44931.1"/>
    <property type="molecule type" value="Genomic_DNA"/>
</dbReference>
<keyword evidence="4" id="KW-1185">Reference proteome</keyword>
<sequence length="157" mass="18110">MIIRKIQKEDNKRIEEVIRTCLIEFGGNREGLAWADPELSYLSEVYKDENCEYWVVENNGEIIGGCGIAPMKNLEGICELQKMYLLKEGRGTGIANDLMKIALDFASKYYDKCYLETLSNMGAANRFYQKHGFESLDKPIIQTEHFSCDAWYIKDLK</sequence>
<dbReference type="Proteomes" id="UP000031366">
    <property type="component" value="Unassembled WGS sequence"/>
</dbReference>
<dbReference type="AlphaFoldDB" id="A0A0C1R391"/>
<dbReference type="PANTHER" id="PTHR13947">
    <property type="entry name" value="GNAT FAMILY N-ACETYLTRANSFERASE"/>
    <property type="match status" value="1"/>
</dbReference>
<evidence type="ECO:0000313" key="4">
    <source>
        <dbReference type="Proteomes" id="UP000031366"/>
    </source>
</evidence>
<name>A0A0C1R391_9CLOT</name>
<protein>
    <submittedName>
        <fullName evidence="3">Acetyltransferase family protein</fullName>
    </submittedName>
</protein>
<reference evidence="3 4" key="1">
    <citation type="journal article" date="2015" name="Infect. Genet. Evol.">
        <title>Genomic sequences of six botulinum neurotoxin-producing strains representing three clostridial species illustrate the mobility and diversity of botulinum neurotoxin genes.</title>
        <authorList>
            <person name="Smith T.J."/>
            <person name="Hill K.K."/>
            <person name="Xie G."/>
            <person name="Foley B.T."/>
            <person name="Williamson C.H."/>
            <person name="Foster J.T."/>
            <person name="Johnson S.L."/>
            <person name="Chertkov O."/>
            <person name="Teshima H."/>
            <person name="Gibbons H.S."/>
            <person name="Johnsky L.A."/>
            <person name="Karavis M.A."/>
            <person name="Smith L.A."/>
        </authorList>
    </citation>
    <scope>NUCLEOTIDE SEQUENCE [LARGE SCALE GENOMIC DNA]</scope>
    <source>
        <strain evidence="3 4">CDC 2741</strain>
    </source>
</reference>
<dbReference type="STRING" id="29341.RSJ17_04590"/>
<organism evidence="3 4">
    <name type="scientific">Clostridium argentinense CDC 2741</name>
    <dbReference type="NCBI Taxonomy" id="1418104"/>
    <lineage>
        <taxon>Bacteria</taxon>
        <taxon>Bacillati</taxon>
        <taxon>Bacillota</taxon>
        <taxon>Clostridia</taxon>
        <taxon>Eubacteriales</taxon>
        <taxon>Clostridiaceae</taxon>
        <taxon>Clostridium</taxon>
    </lineage>
</organism>
<dbReference type="CDD" id="cd04301">
    <property type="entry name" value="NAT_SF"/>
    <property type="match status" value="1"/>
</dbReference>
<proteinExistence type="predicted"/>
<evidence type="ECO:0000313" key="3">
    <source>
        <dbReference type="EMBL" id="KIE44931.1"/>
    </source>
</evidence>
<dbReference type="RefSeq" id="WP_039636161.1">
    <property type="nucleotide sequence ID" value="NZ_AYSO01000020.1"/>
</dbReference>
<dbReference type="OrthoDB" id="5419426at2"/>
<dbReference type="PROSITE" id="PS51186">
    <property type="entry name" value="GNAT"/>
    <property type="match status" value="1"/>
</dbReference>
<keyword evidence="1 3" id="KW-0808">Transferase</keyword>
<accession>A0A0C1R391</accession>
<evidence type="ECO:0000256" key="1">
    <source>
        <dbReference type="ARBA" id="ARBA00022679"/>
    </source>
</evidence>
<feature type="domain" description="N-acetyltransferase" evidence="2">
    <location>
        <begin position="1"/>
        <end position="157"/>
    </location>
</feature>
<evidence type="ECO:0000259" key="2">
    <source>
        <dbReference type="PROSITE" id="PS51186"/>
    </source>
</evidence>
<dbReference type="SUPFAM" id="SSF55729">
    <property type="entry name" value="Acyl-CoA N-acyltransferases (Nat)"/>
    <property type="match status" value="1"/>
</dbReference>